<dbReference type="OrthoDB" id="5340163at2759"/>
<proteinExistence type="predicted"/>
<dbReference type="InterPro" id="IPR025332">
    <property type="entry name" value="DUF4238"/>
</dbReference>
<dbReference type="EMBL" id="LUEZ02000101">
    <property type="protein sequence ID" value="RDB18560.1"/>
    <property type="molecule type" value="Genomic_DNA"/>
</dbReference>
<protein>
    <recommendedName>
        <fullName evidence="3">DUF4238 domain-containing protein</fullName>
    </recommendedName>
</protein>
<dbReference type="Pfam" id="PF14022">
    <property type="entry name" value="DUF4238"/>
    <property type="match status" value="1"/>
</dbReference>
<evidence type="ECO:0008006" key="3">
    <source>
        <dbReference type="Google" id="ProtNLM"/>
    </source>
</evidence>
<organism evidence="1 2">
    <name type="scientific">Hypsizygus marmoreus</name>
    <name type="common">White beech mushroom</name>
    <name type="synonym">Agaricus marmoreus</name>
    <dbReference type="NCBI Taxonomy" id="39966"/>
    <lineage>
        <taxon>Eukaryota</taxon>
        <taxon>Fungi</taxon>
        <taxon>Dikarya</taxon>
        <taxon>Basidiomycota</taxon>
        <taxon>Agaricomycotina</taxon>
        <taxon>Agaricomycetes</taxon>
        <taxon>Agaricomycetidae</taxon>
        <taxon>Agaricales</taxon>
        <taxon>Tricholomatineae</taxon>
        <taxon>Lyophyllaceae</taxon>
        <taxon>Hypsizygus</taxon>
    </lineage>
</organism>
<sequence>MSTSKPSSVPPKNQYHHYIPRFVLRRFQAEGTQVQYKNAKERKTANSRAQRKGIDLENILVYDLPSETLEIRPIATTYGVQNLYRDIKDADIDSLEKKLSVVESEAAGVVNLLHQSNGPRTILLKRTQLLPLYLGSG</sequence>
<accession>A0A369JBG7</accession>
<keyword evidence="2" id="KW-1185">Reference proteome</keyword>
<evidence type="ECO:0000313" key="2">
    <source>
        <dbReference type="Proteomes" id="UP000076154"/>
    </source>
</evidence>
<comment type="caution">
    <text evidence="1">The sequence shown here is derived from an EMBL/GenBank/DDBJ whole genome shotgun (WGS) entry which is preliminary data.</text>
</comment>
<evidence type="ECO:0000313" key="1">
    <source>
        <dbReference type="EMBL" id="RDB18560.1"/>
    </source>
</evidence>
<dbReference type="AlphaFoldDB" id="A0A369JBG7"/>
<gene>
    <name evidence="1" type="ORF">Hypma_000305</name>
</gene>
<dbReference type="Proteomes" id="UP000076154">
    <property type="component" value="Unassembled WGS sequence"/>
</dbReference>
<reference evidence="1" key="1">
    <citation type="submission" date="2018-04" db="EMBL/GenBank/DDBJ databases">
        <title>Whole genome sequencing of Hypsizygus marmoreus.</title>
        <authorList>
            <person name="Choi I.-G."/>
            <person name="Min B."/>
            <person name="Kim J.-G."/>
            <person name="Kim S."/>
            <person name="Oh Y.-L."/>
            <person name="Kong W.-S."/>
            <person name="Park H."/>
            <person name="Jeong J."/>
            <person name="Song E.-S."/>
        </authorList>
    </citation>
    <scope>NUCLEOTIDE SEQUENCE [LARGE SCALE GENOMIC DNA]</scope>
    <source>
        <strain evidence="1">51987-8</strain>
    </source>
</reference>
<name>A0A369JBG7_HYPMA</name>
<dbReference type="InParanoid" id="A0A369JBG7"/>